<reference evidence="8 9" key="1">
    <citation type="submission" date="2016-07" db="EMBL/GenBank/DDBJ databases">
        <title>Pervasive Adenine N6-methylation of Active Genes in Fungi.</title>
        <authorList>
            <consortium name="DOE Joint Genome Institute"/>
            <person name="Mondo S.J."/>
            <person name="Dannebaum R.O."/>
            <person name="Kuo R.C."/>
            <person name="Labutti K."/>
            <person name="Haridas S."/>
            <person name="Kuo A."/>
            <person name="Salamov A."/>
            <person name="Ahrendt S.R."/>
            <person name="Lipzen A."/>
            <person name="Sullivan W."/>
            <person name="Andreopoulos W.B."/>
            <person name="Clum A."/>
            <person name="Lindquist E."/>
            <person name="Daum C."/>
            <person name="Ramamoorthy G.K."/>
            <person name="Gryganskyi A."/>
            <person name="Culley D."/>
            <person name="Magnuson J.K."/>
            <person name="James T.Y."/>
            <person name="O'Malley M.A."/>
            <person name="Stajich J.E."/>
            <person name="Spatafora J.W."/>
            <person name="Visel A."/>
            <person name="Grigoriev I.V."/>
        </authorList>
    </citation>
    <scope>NUCLEOTIDE SEQUENCE [LARGE SCALE GENOMIC DNA]</scope>
    <source>
        <strain evidence="8 9">NRRL 2496</strain>
    </source>
</reference>
<proteinExistence type="inferred from homology"/>
<dbReference type="GO" id="GO:0042254">
    <property type="term" value="P:ribosome biogenesis"/>
    <property type="evidence" value="ECO:0007669"/>
    <property type="project" value="InterPro"/>
</dbReference>
<evidence type="ECO:0000256" key="6">
    <source>
        <dbReference type="SAM" id="Phobius"/>
    </source>
</evidence>
<organism evidence="8 9">
    <name type="scientific">Syncephalastrum racemosum</name>
    <name type="common">Filamentous fungus</name>
    <dbReference type="NCBI Taxonomy" id="13706"/>
    <lineage>
        <taxon>Eukaryota</taxon>
        <taxon>Fungi</taxon>
        <taxon>Fungi incertae sedis</taxon>
        <taxon>Mucoromycota</taxon>
        <taxon>Mucoromycotina</taxon>
        <taxon>Mucoromycetes</taxon>
        <taxon>Mucorales</taxon>
        <taxon>Syncephalastraceae</taxon>
        <taxon>Syncephalastrum</taxon>
    </lineage>
</organism>
<keyword evidence="4 6" id="KW-1133">Transmembrane helix</keyword>
<keyword evidence="9" id="KW-1185">Reference proteome</keyword>
<accession>A0A1X2HDM9</accession>
<feature type="region of interest" description="Disordered" evidence="5">
    <location>
        <begin position="190"/>
        <end position="218"/>
    </location>
</feature>
<evidence type="ECO:0000256" key="3">
    <source>
        <dbReference type="ARBA" id="ARBA00022692"/>
    </source>
</evidence>
<dbReference type="GO" id="GO:0031965">
    <property type="term" value="C:nuclear membrane"/>
    <property type="evidence" value="ECO:0007669"/>
    <property type="project" value="UniProtKB-SubCell"/>
</dbReference>
<dbReference type="AlphaFoldDB" id="A0A1X2HDM9"/>
<evidence type="ECO:0000256" key="5">
    <source>
        <dbReference type="SAM" id="MobiDB-lite"/>
    </source>
</evidence>
<evidence type="ECO:0000256" key="4">
    <source>
        <dbReference type="ARBA" id="ARBA00022989"/>
    </source>
</evidence>
<name>A0A1X2HDM9_SYNRA</name>
<dbReference type="Pfam" id="PF03914">
    <property type="entry name" value="CBF"/>
    <property type="match status" value="1"/>
</dbReference>
<dbReference type="OrthoDB" id="10263185at2759"/>
<feature type="transmembrane region" description="Helical" evidence="6">
    <location>
        <begin position="406"/>
        <end position="428"/>
    </location>
</feature>
<dbReference type="GO" id="GO:0032040">
    <property type="term" value="C:small-subunit processome"/>
    <property type="evidence" value="ECO:0007669"/>
    <property type="project" value="TreeGrafter"/>
</dbReference>
<protein>
    <submittedName>
        <fullName evidence="8">CBF/Mak21 family-domain-containing protein</fullName>
    </submittedName>
</protein>
<comment type="similarity">
    <text evidence="2">Belongs to the CBF/MAK21 family.</text>
</comment>
<dbReference type="SUPFAM" id="SSF48371">
    <property type="entry name" value="ARM repeat"/>
    <property type="match status" value="1"/>
</dbReference>
<dbReference type="OMA" id="HDDVRWF"/>
<dbReference type="InterPro" id="IPR027193">
    <property type="entry name" value="Noc4"/>
</dbReference>
<dbReference type="PANTHER" id="PTHR12455">
    <property type="entry name" value="NUCLEOLAR COMPLEX PROTEIN 4"/>
    <property type="match status" value="1"/>
</dbReference>
<evidence type="ECO:0000256" key="2">
    <source>
        <dbReference type="ARBA" id="ARBA00007797"/>
    </source>
</evidence>
<dbReference type="InterPro" id="IPR016024">
    <property type="entry name" value="ARM-type_fold"/>
</dbReference>
<gene>
    <name evidence="8" type="ORF">BCR43DRAFT_458806</name>
</gene>
<evidence type="ECO:0000313" key="9">
    <source>
        <dbReference type="Proteomes" id="UP000242180"/>
    </source>
</evidence>
<evidence type="ECO:0000313" key="8">
    <source>
        <dbReference type="EMBL" id="ORY96914.1"/>
    </source>
</evidence>
<sequence>MPQPIKKRSRSQSKTDFKETRQKIRTLEASLSDKSNLNNLVVLLDIAQDDASTAQGIHAAIHALFRVYTRLIQAGDLGKKKDKGAHVAVTQWLRDQYKTYLRYLQSLLKHEEPGLQVSALNILMTNLKVQSEYQRNFTDVYYRPVIEAVVWQKQLSDPLFKEFLEKYVNAYDDLRFHFYTDVAEIITAARPQQQTQQKDESKPEKKKQKTAAKPKPQGDLARLAQTVFRFVEGIRSTPTEPEEIDEFFCITPATERKQTKKNTTSPSGIDEDDMMLLGEGLDDEDEDENDEQKPKEKQSYILQLKNHKRAFADCWINLLRLPLSEEIYKKTLLILHKRILPHMMHPNVLMDFLSDSYEVGGSVSLLALNGLFVLITEHSLEFPDFYPKLYNLLDRDVMHVKYRSRFFRLLDIFLSSTLLPVGLVAAFVKRLARLSLTAPPAAIVIIIPFIYNLMRRHPTCMTMIHRNDAVGEAEDPYVYEEKDPYKCKAMESSLWEVQTLAEHYYANVSTLAKIFSDKFLKPKYDLEDFMDHTYTTFFDNEVNRKQKKAPALAFEKPGECTWEI</sequence>
<dbReference type="InterPro" id="IPR005612">
    <property type="entry name" value="CCAAT-binding_factor"/>
</dbReference>
<dbReference type="FunCoup" id="A0A1X2HDM9">
    <property type="interactions" value="502"/>
</dbReference>
<feature type="domain" description="CCAAT-binding factor" evidence="7">
    <location>
        <begin position="364"/>
        <end position="512"/>
    </location>
</feature>
<evidence type="ECO:0000256" key="1">
    <source>
        <dbReference type="ARBA" id="ARBA00004232"/>
    </source>
</evidence>
<dbReference type="InParanoid" id="A0A1X2HDM9"/>
<keyword evidence="6" id="KW-0472">Membrane</keyword>
<dbReference type="STRING" id="13706.A0A1X2HDM9"/>
<dbReference type="Proteomes" id="UP000242180">
    <property type="component" value="Unassembled WGS sequence"/>
</dbReference>
<evidence type="ECO:0000259" key="7">
    <source>
        <dbReference type="Pfam" id="PF03914"/>
    </source>
</evidence>
<feature type="transmembrane region" description="Helical" evidence="6">
    <location>
        <begin position="434"/>
        <end position="454"/>
    </location>
</feature>
<dbReference type="GO" id="GO:0030692">
    <property type="term" value="C:Noc4p-Nop14p complex"/>
    <property type="evidence" value="ECO:0007669"/>
    <property type="project" value="TreeGrafter"/>
</dbReference>
<comment type="subcellular location">
    <subcellularLocation>
        <location evidence="1">Nucleus membrane</location>
        <topology evidence="1">Multi-pass membrane protein</topology>
    </subcellularLocation>
</comment>
<keyword evidence="3 6" id="KW-0812">Transmembrane</keyword>
<comment type="caution">
    <text evidence="8">The sequence shown here is derived from an EMBL/GenBank/DDBJ whole genome shotgun (WGS) entry which is preliminary data.</text>
</comment>
<dbReference type="EMBL" id="MCGN01000005">
    <property type="protein sequence ID" value="ORY96914.1"/>
    <property type="molecule type" value="Genomic_DNA"/>
</dbReference>
<dbReference type="PANTHER" id="PTHR12455:SF0">
    <property type="entry name" value="NUCLEOLAR COMPLEX PROTEIN 4 HOMOLOG"/>
    <property type="match status" value="1"/>
</dbReference>